<feature type="region of interest" description="Disordered" evidence="1">
    <location>
        <begin position="1"/>
        <end position="30"/>
    </location>
</feature>
<comment type="caution">
    <text evidence="2">The sequence shown here is derived from an EMBL/GenBank/DDBJ whole genome shotgun (WGS) entry which is preliminary data.</text>
</comment>
<dbReference type="EMBL" id="MNPL01015187">
    <property type="protein sequence ID" value="OQR71202.1"/>
    <property type="molecule type" value="Genomic_DNA"/>
</dbReference>
<evidence type="ECO:0000256" key="1">
    <source>
        <dbReference type="SAM" id="MobiDB-lite"/>
    </source>
</evidence>
<feature type="compositionally biased region" description="Polar residues" evidence="1">
    <location>
        <begin position="70"/>
        <end position="79"/>
    </location>
</feature>
<keyword evidence="3" id="KW-1185">Reference proteome</keyword>
<proteinExistence type="predicted"/>
<dbReference type="Proteomes" id="UP000192247">
    <property type="component" value="Unassembled WGS sequence"/>
</dbReference>
<sequence length="79" mass="9062">MGYEETFVHPQGRVDWPPPSIRRKLPASSPATAERLVMVPFKRRQESSFSNFTTISPLDFNGHDEDNDVNDSANSLRWK</sequence>
<evidence type="ECO:0000313" key="3">
    <source>
        <dbReference type="Proteomes" id="UP000192247"/>
    </source>
</evidence>
<dbReference type="InParanoid" id="A0A1V9XCX9"/>
<name>A0A1V9XCX9_9ACAR</name>
<evidence type="ECO:0000313" key="2">
    <source>
        <dbReference type="EMBL" id="OQR71202.1"/>
    </source>
</evidence>
<protein>
    <submittedName>
        <fullName evidence="2">Uncharacterized protein</fullName>
    </submittedName>
</protein>
<gene>
    <name evidence="2" type="ORF">BIW11_04014</name>
</gene>
<feature type="region of interest" description="Disordered" evidence="1">
    <location>
        <begin position="52"/>
        <end position="79"/>
    </location>
</feature>
<reference evidence="2 3" key="1">
    <citation type="journal article" date="2017" name="Gigascience">
        <title>Draft genome of the honey bee ectoparasitic mite, Tropilaelaps mercedesae, is shaped by the parasitic life history.</title>
        <authorList>
            <person name="Dong X."/>
            <person name="Armstrong S.D."/>
            <person name="Xia D."/>
            <person name="Makepeace B.L."/>
            <person name="Darby A.C."/>
            <person name="Kadowaki T."/>
        </authorList>
    </citation>
    <scope>NUCLEOTIDE SEQUENCE [LARGE SCALE GENOMIC DNA]</scope>
    <source>
        <strain evidence="2">Wuxi-XJTLU</strain>
    </source>
</reference>
<organism evidence="2 3">
    <name type="scientific">Tropilaelaps mercedesae</name>
    <dbReference type="NCBI Taxonomy" id="418985"/>
    <lineage>
        <taxon>Eukaryota</taxon>
        <taxon>Metazoa</taxon>
        <taxon>Ecdysozoa</taxon>
        <taxon>Arthropoda</taxon>
        <taxon>Chelicerata</taxon>
        <taxon>Arachnida</taxon>
        <taxon>Acari</taxon>
        <taxon>Parasitiformes</taxon>
        <taxon>Mesostigmata</taxon>
        <taxon>Gamasina</taxon>
        <taxon>Dermanyssoidea</taxon>
        <taxon>Laelapidae</taxon>
        <taxon>Tropilaelaps</taxon>
    </lineage>
</organism>
<accession>A0A1V9XCX9</accession>
<dbReference type="AlphaFoldDB" id="A0A1V9XCX9"/>